<feature type="domain" description="HAMP" evidence="8">
    <location>
        <begin position="328"/>
        <end position="380"/>
    </location>
</feature>
<dbReference type="InterPro" id="IPR036890">
    <property type="entry name" value="HATPase_C_sf"/>
</dbReference>
<comment type="subcellular location">
    <subcellularLocation>
        <location evidence="1">Cell membrane</location>
        <topology evidence="1">Multi-pass membrane protein</topology>
    </subcellularLocation>
</comment>
<dbReference type="SUPFAM" id="SSF55874">
    <property type="entry name" value="ATPase domain of HSP90 chaperone/DNA topoisomerase II/histidine kinase"/>
    <property type="match status" value="1"/>
</dbReference>
<evidence type="ECO:0000256" key="4">
    <source>
        <dbReference type="ARBA" id="ARBA00022679"/>
    </source>
</evidence>
<gene>
    <name evidence="9" type="ORF">FHS16_004023</name>
</gene>
<accession>A0A7W5CA42</accession>
<protein>
    <submittedName>
        <fullName evidence="9">Two-component system sensor histidine kinase YesM</fullName>
        <ecNumber evidence="9">2.7.13.3</ecNumber>
    </submittedName>
</protein>
<dbReference type="SUPFAM" id="SSF158472">
    <property type="entry name" value="HAMP domain-like"/>
    <property type="match status" value="1"/>
</dbReference>
<keyword evidence="4 9" id="KW-0808">Transferase</keyword>
<evidence type="ECO:0000256" key="3">
    <source>
        <dbReference type="ARBA" id="ARBA00022553"/>
    </source>
</evidence>
<dbReference type="Pfam" id="PF02518">
    <property type="entry name" value="HATPase_c"/>
    <property type="match status" value="1"/>
</dbReference>
<keyword evidence="10" id="KW-1185">Reference proteome</keyword>
<keyword evidence="6 7" id="KW-0472">Membrane</keyword>
<proteinExistence type="predicted"/>
<reference evidence="9 10" key="1">
    <citation type="submission" date="2020-08" db="EMBL/GenBank/DDBJ databases">
        <title>Genomic Encyclopedia of Type Strains, Phase III (KMG-III): the genomes of soil and plant-associated and newly described type strains.</title>
        <authorList>
            <person name="Whitman W."/>
        </authorList>
    </citation>
    <scope>NUCLEOTIDE SEQUENCE [LARGE SCALE GENOMIC DNA]</scope>
    <source>
        <strain evidence="9 10">CECT 8234</strain>
    </source>
</reference>
<dbReference type="PROSITE" id="PS51257">
    <property type="entry name" value="PROKAR_LIPOPROTEIN"/>
    <property type="match status" value="1"/>
</dbReference>
<evidence type="ECO:0000256" key="5">
    <source>
        <dbReference type="ARBA" id="ARBA00022777"/>
    </source>
</evidence>
<dbReference type="PROSITE" id="PS50885">
    <property type="entry name" value="HAMP"/>
    <property type="match status" value="1"/>
</dbReference>
<evidence type="ECO:0000313" key="10">
    <source>
        <dbReference type="Proteomes" id="UP000518605"/>
    </source>
</evidence>
<evidence type="ECO:0000256" key="7">
    <source>
        <dbReference type="SAM" id="Phobius"/>
    </source>
</evidence>
<comment type="caution">
    <text evidence="9">The sequence shown here is derived from an EMBL/GenBank/DDBJ whole genome shotgun (WGS) entry which is preliminary data.</text>
</comment>
<dbReference type="Pfam" id="PF06580">
    <property type="entry name" value="His_kinase"/>
    <property type="match status" value="1"/>
</dbReference>
<dbReference type="InterPro" id="IPR050640">
    <property type="entry name" value="Bact_2-comp_sensor_kinase"/>
</dbReference>
<dbReference type="PANTHER" id="PTHR34220">
    <property type="entry name" value="SENSOR HISTIDINE KINASE YPDA"/>
    <property type="match status" value="1"/>
</dbReference>
<dbReference type="SMART" id="SM00304">
    <property type="entry name" value="HAMP"/>
    <property type="match status" value="1"/>
</dbReference>
<dbReference type="InterPro" id="IPR010559">
    <property type="entry name" value="Sig_transdc_His_kin_internal"/>
</dbReference>
<dbReference type="EC" id="2.7.13.3" evidence="9"/>
<keyword evidence="7" id="KW-0812">Transmembrane</keyword>
<evidence type="ECO:0000256" key="6">
    <source>
        <dbReference type="ARBA" id="ARBA00023136"/>
    </source>
</evidence>
<evidence type="ECO:0000256" key="1">
    <source>
        <dbReference type="ARBA" id="ARBA00004651"/>
    </source>
</evidence>
<organism evidence="9 10">
    <name type="scientific">Paenibacillus endophyticus</name>
    <dbReference type="NCBI Taxonomy" id="1294268"/>
    <lineage>
        <taxon>Bacteria</taxon>
        <taxon>Bacillati</taxon>
        <taxon>Bacillota</taxon>
        <taxon>Bacilli</taxon>
        <taxon>Bacillales</taxon>
        <taxon>Paenibacillaceae</taxon>
        <taxon>Paenibacillus</taxon>
    </lineage>
</organism>
<name>A0A7W5CA42_9BACL</name>
<dbReference type="Proteomes" id="UP000518605">
    <property type="component" value="Unassembled WGS sequence"/>
</dbReference>
<dbReference type="RefSeq" id="WP_183566492.1">
    <property type="nucleotide sequence ID" value="NZ_CBCSLB010000013.1"/>
</dbReference>
<keyword evidence="7" id="KW-1133">Transmembrane helix</keyword>
<sequence length="596" mass="67696">MHKITKLFRNLSVTWKFVATFLCILAVSLSACGIYLYLQLSGSAVSQAQMVMEQNLLQTRNSLMNKMNMIQNISKLLTSDIRLQTFLGSDFNKNSFAYDDYTSNISPYVENVLRQNPSVHSLRVYMTNPSIPEIYDSFYQISRIEDQPWVREVTSDDTNIFGWRGLHTEKLLLNIPKRGQPENVFSFYQKINSIRYFDTVGLLEIEILESDLFDILNSESTGQIGELFMIDRDNHVVSSNKSGLFKQQITDEGLAQLPIDTGFNQVLKVNGRKSVVISVPLHDLELRLIGIFPVSGLNEKVKESAFSITGILLIALVVLGFVVYFITNALLSRLKRIVLAMKRVKEGSLTVSVPVQSNDEFSQIAISFNHMTERIHELVETVYKSQLMEREAELKALESQVNPHFLYNTLATISWVARKANSTEIVHLSGALAQFYRLVLNKGRREILIKDELEMVKAYLAIQKFRFEEMFDVVYDIDERVYEYCVVKNILQPIVENALNHGIEPKRDRGTLQIKASLEADDMLCFKVIDDGVGMSKERLAALLVGNIERTSGSGYAVKNITERLNSYYGDKHAFRIHSAPGIGTSVMITFAKERA</sequence>
<dbReference type="AlphaFoldDB" id="A0A7W5CA42"/>
<evidence type="ECO:0000313" key="9">
    <source>
        <dbReference type="EMBL" id="MBB3153947.1"/>
    </source>
</evidence>
<dbReference type="Gene3D" id="6.10.340.10">
    <property type="match status" value="1"/>
</dbReference>
<dbReference type="PANTHER" id="PTHR34220:SF7">
    <property type="entry name" value="SENSOR HISTIDINE KINASE YPDA"/>
    <property type="match status" value="1"/>
</dbReference>
<keyword evidence="3" id="KW-0597">Phosphoprotein</keyword>
<keyword evidence="5 9" id="KW-0418">Kinase</keyword>
<keyword evidence="2" id="KW-1003">Cell membrane</keyword>
<dbReference type="Pfam" id="PF00672">
    <property type="entry name" value="HAMP"/>
    <property type="match status" value="1"/>
</dbReference>
<dbReference type="CDD" id="cd06225">
    <property type="entry name" value="HAMP"/>
    <property type="match status" value="1"/>
</dbReference>
<dbReference type="Gene3D" id="3.30.565.10">
    <property type="entry name" value="Histidine kinase-like ATPase, C-terminal domain"/>
    <property type="match status" value="1"/>
</dbReference>
<evidence type="ECO:0000256" key="2">
    <source>
        <dbReference type="ARBA" id="ARBA00022475"/>
    </source>
</evidence>
<feature type="transmembrane region" description="Helical" evidence="7">
    <location>
        <begin position="305"/>
        <end position="326"/>
    </location>
</feature>
<dbReference type="EMBL" id="JACHXW010000013">
    <property type="protein sequence ID" value="MBB3153947.1"/>
    <property type="molecule type" value="Genomic_DNA"/>
</dbReference>
<dbReference type="InterPro" id="IPR003594">
    <property type="entry name" value="HATPase_dom"/>
</dbReference>
<evidence type="ECO:0000259" key="8">
    <source>
        <dbReference type="PROSITE" id="PS50885"/>
    </source>
</evidence>
<dbReference type="InterPro" id="IPR003660">
    <property type="entry name" value="HAMP_dom"/>
</dbReference>
<dbReference type="GO" id="GO:0000155">
    <property type="term" value="F:phosphorelay sensor kinase activity"/>
    <property type="evidence" value="ECO:0007669"/>
    <property type="project" value="InterPro"/>
</dbReference>
<dbReference type="GO" id="GO:0005886">
    <property type="term" value="C:plasma membrane"/>
    <property type="evidence" value="ECO:0007669"/>
    <property type="project" value="UniProtKB-SubCell"/>
</dbReference>